<feature type="transmembrane region" description="Helical" evidence="1">
    <location>
        <begin position="20"/>
        <end position="45"/>
    </location>
</feature>
<accession>A0A510HI33</accession>
<sequence>MEPETKQGDALRVGMVWGGIGGVVGFLVSLLGSLAGLVAAAFIGFSCGRRAAAAERGRRRGAVAGFVGGVMAAPVFVLGASAGAVAAARQIGSSAMARSLSDWMGMEVSAEQAWDLFLISVAFFALLQAAALIGASAAAGAWAERRGRL</sequence>
<feature type="transmembrane region" description="Helical" evidence="1">
    <location>
        <begin position="66"/>
        <end position="88"/>
    </location>
</feature>
<dbReference type="OrthoDB" id="9963665at2"/>
<keyword evidence="3" id="KW-1185">Reference proteome</keyword>
<keyword evidence="1" id="KW-0472">Membrane</keyword>
<gene>
    <name evidence="2" type="ORF">RxyAA322_14830</name>
</gene>
<proteinExistence type="predicted"/>
<dbReference type="AlphaFoldDB" id="A0A510HI33"/>
<dbReference type="EMBL" id="AP019791">
    <property type="protein sequence ID" value="BBL79629.1"/>
    <property type="molecule type" value="Genomic_DNA"/>
</dbReference>
<evidence type="ECO:0000256" key="1">
    <source>
        <dbReference type="SAM" id="Phobius"/>
    </source>
</evidence>
<feature type="transmembrane region" description="Helical" evidence="1">
    <location>
        <begin position="116"/>
        <end position="143"/>
    </location>
</feature>
<keyword evidence="1" id="KW-1133">Transmembrane helix</keyword>
<protein>
    <submittedName>
        <fullName evidence="2">Uncharacterized protein</fullName>
    </submittedName>
</protein>
<organism evidence="2 3">
    <name type="scientific">Rubrobacter xylanophilus</name>
    <dbReference type="NCBI Taxonomy" id="49319"/>
    <lineage>
        <taxon>Bacteria</taxon>
        <taxon>Bacillati</taxon>
        <taxon>Actinomycetota</taxon>
        <taxon>Rubrobacteria</taxon>
        <taxon>Rubrobacterales</taxon>
        <taxon>Rubrobacteraceae</taxon>
        <taxon>Rubrobacter</taxon>
    </lineage>
</organism>
<evidence type="ECO:0000313" key="2">
    <source>
        <dbReference type="EMBL" id="BBL79629.1"/>
    </source>
</evidence>
<name>A0A510HI33_9ACTN</name>
<keyword evidence="1" id="KW-0812">Transmembrane</keyword>
<dbReference type="RefSeq" id="WP_143527621.1">
    <property type="nucleotide sequence ID" value="NZ_AP019791.1"/>
</dbReference>
<reference evidence="2" key="1">
    <citation type="journal article" date="2019" name="Microbiol. Resour. Announc.">
        <title>Complete Genome Sequence of Rubrobacter xylanophilus Strain AA3-22, Isolated from Arima Onsen in Japan.</title>
        <authorList>
            <person name="Tomariguchi N."/>
            <person name="Miyazaki K."/>
        </authorList>
    </citation>
    <scope>NUCLEOTIDE SEQUENCE [LARGE SCALE GENOMIC DNA]</scope>
    <source>
        <strain evidence="2">AA3-22</strain>
    </source>
</reference>
<dbReference type="Proteomes" id="UP000318065">
    <property type="component" value="Chromosome"/>
</dbReference>
<evidence type="ECO:0000313" key="3">
    <source>
        <dbReference type="Proteomes" id="UP000318065"/>
    </source>
</evidence>